<comment type="caution">
    <text evidence="1">The sequence shown here is derived from an EMBL/GenBank/DDBJ whole genome shotgun (WGS) entry which is preliminary data.</text>
</comment>
<sequence>METSTSVDKYTGAVGLIARRNARVCRRRGGTGTTVVFTREPPGGWHRGW</sequence>
<evidence type="ECO:0000313" key="2">
    <source>
        <dbReference type="Proteomes" id="UP000021210"/>
    </source>
</evidence>
<dbReference type="AlphaFoldDB" id="A0A829QHM5"/>
<dbReference type="Proteomes" id="UP000021210">
    <property type="component" value="Unassembled WGS sequence"/>
</dbReference>
<proteinExistence type="predicted"/>
<name>A0A829QHM5_9MYCO</name>
<gene>
    <name evidence="1" type="ORF">I542_2388</name>
</gene>
<reference evidence="1 2" key="1">
    <citation type="submission" date="2013-12" db="EMBL/GenBank/DDBJ databases">
        <authorList>
            <person name="Zelazny A."/>
            <person name="Olivier K."/>
            <person name="Holland S."/>
            <person name="Lenaerts A."/>
            <person name="Ordway D."/>
            <person name="DeGroote M.A."/>
            <person name="Parker T."/>
            <person name="Sizemore C."/>
            <person name="Tallon L.J."/>
            <person name="Sadzewicz L.K."/>
            <person name="Sengamalay N."/>
            <person name="Fraser C.M."/>
            <person name="Hine E."/>
            <person name="Shefchek K.A."/>
            <person name="Das S.P."/>
            <person name="Tettelin H."/>
        </authorList>
    </citation>
    <scope>NUCLEOTIDE SEQUENCE [LARGE SCALE GENOMIC DNA]</scope>
    <source>
        <strain evidence="1 2">1948</strain>
    </source>
</reference>
<organism evidence="1 2">
    <name type="scientific">Mycobacteroides abscessus 1948</name>
    <dbReference type="NCBI Taxonomy" id="1299323"/>
    <lineage>
        <taxon>Bacteria</taxon>
        <taxon>Bacillati</taxon>
        <taxon>Actinomycetota</taxon>
        <taxon>Actinomycetes</taxon>
        <taxon>Mycobacteriales</taxon>
        <taxon>Mycobacteriaceae</taxon>
        <taxon>Mycobacteroides</taxon>
        <taxon>Mycobacteroides abscessus</taxon>
    </lineage>
</organism>
<dbReference type="EMBL" id="JAOH01000002">
    <property type="protein sequence ID" value="EUA62241.1"/>
    <property type="molecule type" value="Genomic_DNA"/>
</dbReference>
<accession>A0A829QHM5</accession>
<protein>
    <submittedName>
        <fullName evidence="1">Uncharacterized protein</fullName>
    </submittedName>
</protein>
<evidence type="ECO:0000313" key="1">
    <source>
        <dbReference type="EMBL" id="EUA62241.1"/>
    </source>
</evidence>